<evidence type="ECO:0000256" key="4">
    <source>
        <dbReference type="ARBA" id="ARBA00022741"/>
    </source>
</evidence>
<dbReference type="SUPFAM" id="SSF52540">
    <property type="entry name" value="P-loop containing nucleoside triphosphate hydrolases"/>
    <property type="match status" value="1"/>
</dbReference>
<evidence type="ECO:0000256" key="1">
    <source>
        <dbReference type="ARBA" id="ARBA00000373"/>
    </source>
</evidence>
<protein>
    <recommendedName>
        <fullName evidence="6">Ribose 1,5-bisphosphate phosphokinase PhnN</fullName>
        <ecNumber evidence="6">2.7.4.23</ecNumber>
    </recommendedName>
    <alternativeName>
        <fullName evidence="6">Ribose 1,5-bisphosphokinase</fullName>
    </alternativeName>
</protein>
<keyword evidence="3 6" id="KW-0808">Transferase</keyword>
<sequence>MRQGRLIYLMGASGAGKDSLIDAARLQLAARGIDVVRRVITRSAEASGEQALGVTRDAFEDMACQGRFALDWEANGLRYGIPIEIDQALAEGKWVLMNGSRGHLQNALRRYPMLLPVLVTVSDSVLRQRLVARGRETEAEIDGRLNRNNALGTADSIWQGTTTPLYQVDNSAALGEAVGAFIALIDQLQLNAVEG</sequence>
<dbReference type="PANTHER" id="PTHR23117:SF8">
    <property type="entry name" value="RIBOSE 1,5-BISPHOSPHATE PHOSPHOKINASE PHNN"/>
    <property type="match status" value="1"/>
</dbReference>
<organism evidence="8 9">
    <name type="scientific">Pseudomonas quercus</name>
    <dbReference type="NCBI Taxonomy" id="2722792"/>
    <lineage>
        <taxon>Bacteria</taxon>
        <taxon>Pseudomonadati</taxon>
        <taxon>Pseudomonadota</taxon>
        <taxon>Gammaproteobacteria</taxon>
        <taxon>Pseudomonadales</taxon>
        <taxon>Pseudomonadaceae</taxon>
        <taxon>Pseudomonas</taxon>
    </lineage>
</organism>
<accession>A0ABX0YLV5</accession>
<gene>
    <name evidence="6 8" type="primary">phnN</name>
    <name evidence="8" type="ORF">HBH25_20125</name>
</gene>
<evidence type="ECO:0000313" key="9">
    <source>
        <dbReference type="Proteomes" id="UP000746535"/>
    </source>
</evidence>
<dbReference type="EMBL" id="JAAVJI010000016">
    <property type="protein sequence ID" value="NJP03154.1"/>
    <property type="molecule type" value="Genomic_DNA"/>
</dbReference>
<name>A0ABX0YLV5_9PSED</name>
<comment type="pathway">
    <text evidence="2 6">Metabolic intermediate biosynthesis; 5-phospho-alpha-D-ribose 1-diphosphate biosynthesis; 5-phospho-alpha-D-ribose 1-diphosphate from D-ribose 5-phosphate (route II): step 3/3.</text>
</comment>
<dbReference type="EC" id="2.7.4.23" evidence="6"/>
<comment type="function">
    <text evidence="6">Catalyzes the phosphorylation of ribose 1,5-bisphosphate to 5-phospho-D-ribosyl alpha-1-diphosphate (PRPP).</text>
</comment>
<comment type="catalytic activity">
    <reaction evidence="1 6">
        <text>alpha-D-ribose 1,5-bisphosphate + ATP = 5-phospho-alpha-D-ribose 1-diphosphate + ADP</text>
        <dbReference type="Rhea" id="RHEA:20109"/>
        <dbReference type="ChEBI" id="CHEBI:30616"/>
        <dbReference type="ChEBI" id="CHEBI:58017"/>
        <dbReference type="ChEBI" id="CHEBI:68688"/>
        <dbReference type="ChEBI" id="CHEBI:456216"/>
        <dbReference type="EC" id="2.7.4.23"/>
    </reaction>
</comment>
<evidence type="ECO:0000256" key="5">
    <source>
        <dbReference type="ARBA" id="ARBA00022840"/>
    </source>
</evidence>
<dbReference type="HAMAP" id="MF_00836">
    <property type="entry name" value="PhnN"/>
    <property type="match status" value="1"/>
</dbReference>
<comment type="caution">
    <text evidence="6">Lacks conserved residue(s) required for the propagation of feature annotation.</text>
</comment>
<comment type="similarity">
    <text evidence="6">Belongs to the ribose 1,5-bisphosphokinase family.</text>
</comment>
<dbReference type="Proteomes" id="UP000746535">
    <property type="component" value="Unassembled WGS sequence"/>
</dbReference>
<proteinExistence type="inferred from homology"/>
<dbReference type="Gene3D" id="3.40.50.300">
    <property type="entry name" value="P-loop containing nucleotide triphosphate hydrolases"/>
    <property type="match status" value="1"/>
</dbReference>
<evidence type="ECO:0000256" key="6">
    <source>
        <dbReference type="HAMAP-Rule" id="MF_00836"/>
    </source>
</evidence>
<dbReference type="RefSeq" id="WP_168085724.1">
    <property type="nucleotide sequence ID" value="NZ_JAAVJI010000016.1"/>
</dbReference>
<dbReference type="InterPro" id="IPR008145">
    <property type="entry name" value="GK/Ca_channel_bsu"/>
</dbReference>
<evidence type="ECO:0000256" key="2">
    <source>
        <dbReference type="ARBA" id="ARBA00005069"/>
    </source>
</evidence>
<keyword evidence="4 6" id="KW-0547">Nucleotide-binding</keyword>
<dbReference type="NCBIfam" id="TIGR02322">
    <property type="entry name" value="phosphon_PhnN"/>
    <property type="match status" value="1"/>
</dbReference>
<dbReference type="PANTHER" id="PTHR23117">
    <property type="entry name" value="GUANYLATE KINASE-RELATED"/>
    <property type="match status" value="1"/>
</dbReference>
<comment type="caution">
    <text evidence="8">The sequence shown here is derived from an EMBL/GenBank/DDBJ whole genome shotgun (WGS) entry which is preliminary data.</text>
</comment>
<dbReference type="InterPro" id="IPR027417">
    <property type="entry name" value="P-loop_NTPase"/>
</dbReference>
<keyword evidence="5 6" id="KW-0067">ATP-binding</keyword>
<reference evidence="8 9" key="1">
    <citation type="submission" date="2020-03" db="EMBL/GenBank/DDBJ databases">
        <authorList>
            <person name="Wang L."/>
            <person name="He N."/>
            <person name="Li Y."/>
            <person name="Fang Y."/>
            <person name="Zhang F."/>
        </authorList>
    </citation>
    <scope>NUCLEOTIDE SEQUENCE [LARGE SCALE GENOMIC DNA]</scope>
    <source>
        <strain evidence="9">hsmgli-8</strain>
    </source>
</reference>
<keyword evidence="9" id="KW-1185">Reference proteome</keyword>
<dbReference type="SMART" id="SM00072">
    <property type="entry name" value="GuKc"/>
    <property type="match status" value="1"/>
</dbReference>
<evidence type="ECO:0000313" key="8">
    <source>
        <dbReference type="EMBL" id="NJP03154.1"/>
    </source>
</evidence>
<evidence type="ECO:0000256" key="3">
    <source>
        <dbReference type="ARBA" id="ARBA00022679"/>
    </source>
</evidence>
<dbReference type="InterPro" id="IPR012699">
    <property type="entry name" value="PhnN"/>
</dbReference>
<evidence type="ECO:0000259" key="7">
    <source>
        <dbReference type="SMART" id="SM00072"/>
    </source>
</evidence>
<feature type="domain" description="Guanylate kinase/L-type calcium channel beta subunit" evidence="7">
    <location>
        <begin position="3"/>
        <end position="189"/>
    </location>
</feature>